<keyword evidence="1" id="KW-0732">Signal</keyword>
<gene>
    <name evidence="2" type="ORF">PNV36_00430</name>
</gene>
<evidence type="ECO:0000313" key="3">
    <source>
        <dbReference type="Proteomes" id="UP001212685"/>
    </source>
</evidence>
<dbReference type="EMBL" id="JAQMJV010000001">
    <property type="protein sequence ID" value="MDB8618866.1"/>
    <property type="molecule type" value="Genomic_DNA"/>
</dbReference>
<evidence type="ECO:0000256" key="1">
    <source>
        <dbReference type="SAM" id="SignalP"/>
    </source>
</evidence>
<feature type="signal peptide" evidence="1">
    <location>
        <begin position="1"/>
        <end position="25"/>
    </location>
</feature>
<proteinExistence type="predicted"/>
<evidence type="ECO:0000313" key="2">
    <source>
        <dbReference type="EMBL" id="MDB8618866.1"/>
    </source>
</evidence>
<name>A0AAJ1HCA5_STRPA</name>
<sequence length="40" mass="4376">MKPTNLSRQKTAGSLLFFVVLSALALECHQDPQKLCTSAK</sequence>
<organism evidence="2 3">
    <name type="scientific">Streptococcus parasanguinis</name>
    <dbReference type="NCBI Taxonomy" id="1318"/>
    <lineage>
        <taxon>Bacteria</taxon>
        <taxon>Bacillati</taxon>
        <taxon>Bacillota</taxon>
        <taxon>Bacilli</taxon>
        <taxon>Lactobacillales</taxon>
        <taxon>Streptococcaceae</taxon>
        <taxon>Streptococcus</taxon>
    </lineage>
</organism>
<comment type="caution">
    <text evidence="2">The sequence shown here is derived from an EMBL/GenBank/DDBJ whole genome shotgun (WGS) entry which is preliminary data.</text>
</comment>
<feature type="chain" id="PRO_5042545987" evidence="1">
    <location>
        <begin position="26"/>
        <end position="40"/>
    </location>
</feature>
<dbReference type="RefSeq" id="WP_261673682.1">
    <property type="nucleotide sequence ID" value="NZ_JAQMJV010000001.1"/>
</dbReference>
<dbReference type="AlphaFoldDB" id="A0AAJ1HCA5"/>
<accession>A0AAJ1HCA5</accession>
<reference evidence="2" key="1">
    <citation type="submission" date="2023-01" db="EMBL/GenBank/DDBJ databases">
        <title>Human gut microbiome strain richness.</title>
        <authorList>
            <person name="Chen-Liaw A."/>
        </authorList>
    </citation>
    <scope>NUCLEOTIDE SEQUENCE</scope>
    <source>
        <strain evidence="2">1001262st2_G8_1001262B_160229</strain>
    </source>
</reference>
<dbReference type="Proteomes" id="UP001212685">
    <property type="component" value="Unassembled WGS sequence"/>
</dbReference>
<protein>
    <submittedName>
        <fullName evidence="2">Uncharacterized protein</fullName>
    </submittedName>
</protein>